<dbReference type="EMBL" id="VSRR010015987">
    <property type="protein sequence ID" value="MPC58782.1"/>
    <property type="molecule type" value="Genomic_DNA"/>
</dbReference>
<dbReference type="Proteomes" id="UP000324222">
    <property type="component" value="Unassembled WGS sequence"/>
</dbReference>
<protein>
    <recommendedName>
        <fullName evidence="4">Secreted protein</fullName>
    </recommendedName>
</protein>
<evidence type="ECO:0000313" key="3">
    <source>
        <dbReference type="Proteomes" id="UP000324222"/>
    </source>
</evidence>
<organism evidence="2 3">
    <name type="scientific">Portunus trituberculatus</name>
    <name type="common">Swimming crab</name>
    <name type="synonym">Neptunus trituberculatus</name>
    <dbReference type="NCBI Taxonomy" id="210409"/>
    <lineage>
        <taxon>Eukaryota</taxon>
        <taxon>Metazoa</taxon>
        <taxon>Ecdysozoa</taxon>
        <taxon>Arthropoda</taxon>
        <taxon>Crustacea</taxon>
        <taxon>Multicrustacea</taxon>
        <taxon>Malacostraca</taxon>
        <taxon>Eumalacostraca</taxon>
        <taxon>Eucarida</taxon>
        <taxon>Decapoda</taxon>
        <taxon>Pleocyemata</taxon>
        <taxon>Brachyura</taxon>
        <taxon>Eubrachyura</taxon>
        <taxon>Portunoidea</taxon>
        <taxon>Portunidae</taxon>
        <taxon>Portuninae</taxon>
        <taxon>Portunus</taxon>
    </lineage>
</organism>
<keyword evidence="1" id="KW-0732">Signal</keyword>
<evidence type="ECO:0000313" key="2">
    <source>
        <dbReference type="EMBL" id="MPC58782.1"/>
    </source>
</evidence>
<dbReference type="AlphaFoldDB" id="A0A5B7GIL5"/>
<keyword evidence="3" id="KW-1185">Reference proteome</keyword>
<proteinExistence type="predicted"/>
<feature type="signal peptide" evidence="1">
    <location>
        <begin position="1"/>
        <end position="19"/>
    </location>
</feature>
<name>A0A5B7GIL5_PORTR</name>
<comment type="caution">
    <text evidence="2">The sequence shown here is derived from an EMBL/GenBank/DDBJ whole genome shotgun (WGS) entry which is preliminary data.</text>
</comment>
<accession>A0A5B7GIL5</accession>
<reference evidence="2 3" key="1">
    <citation type="submission" date="2019-05" db="EMBL/GenBank/DDBJ databases">
        <title>Another draft genome of Portunus trituberculatus and its Hox gene families provides insights of decapod evolution.</title>
        <authorList>
            <person name="Jeong J.-H."/>
            <person name="Song I."/>
            <person name="Kim S."/>
            <person name="Choi T."/>
            <person name="Kim D."/>
            <person name="Ryu S."/>
            <person name="Kim W."/>
        </authorList>
    </citation>
    <scope>NUCLEOTIDE SEQUENCE [LARGE SCALE GENOMIC DNA]</scope>
    <source>
        <tissue evidence="2">Muscle</tissue>
    </source>
</reference>
<gene>
    <name evidence="2" type="ORF">E2C01_052791</name>
</gene>
<evidence type="ECO:0000256" key="1">
    <source>
        <dbReference type="SAM" id="SignalP"/>
    </source>
</evidence>
<sequence>MSRFSGIIVAFKFVSFCHGWLRDCMWHSGSLSTLPSVDSRPSSITGCRPMSLATISVGSSSGELSFSFVFLHDYLEGSAVAR</sequence>
<feature type="chain" id="PRO_5023120897" description="Secreted protein" evidence="1">
    <location>
        <begin position="20"/>
        <end position="82"/>
    </location>
</feature>
<evidence type="ECO:0008006" key="4">
    <source>
        <dbReference type="Google" id="ProtNLM"/>
    </source>
</evidence>